<protein>
    <submittedName>
        <fullName evidence="6">TnpA family transposase</fullName>
    </submittedName>
</protein>
<sequence>MEDRLVLLEEILPVLAGEGVPPERVGVLLRERIGMERLKTAHGIKRERLPRDHGHLAALKESYAYLRGCVPGVLKAVRFDGNEQARDLLKGLEVLRELNETGKRKVPEDAPNSFVPSRWRNYLNQAAHDKDSAAFRRYWELSAIVALRDGLRSGNVHVPASRRYADPASYLMPKEAWADKRTEFCAEVGTPREATEALAQADDELHTALAGLELVLDRGEGPARLSDDGRLIVPKLEADDVPAEAESLRTDLAGMLPRLPLAALLIEVDRRTGLSEHLVHAGGKQSRGPQVRRNLLAVVLAHGLNMGLTAMAEATGISYDELAWTSEWYLREETLRAAIAAVVNYHHRLPMTRVWGAGTLSSSDGQRFPMQGKSLTARHLSRYFVDAGISQYTHVSDQHSTYGTKVIVPTHREAHYVLDEILGNQTDLPITEHATDTHGVTLVNFALFDLVGLTLSPRIRDLGRIVLHRLGPRGDYTGRYPMAGPLLTGHINTELITTHWDDMLRLAASFKYGHSTASLLVGKLSASSRQNALAAALKEWGALRRTIYACRYLTDEQYQRRIARQLNKGESLHGLRRDLHHVGGGAMRRRHHEQQSEQALCLTLLTNAIICWTTEYFGLAVAELRASGRYVDDAVLAHISSARSEGVNLIGEISIDVDKELSKLDEAGYRPLRRLEGKDQVLWGPPA</sequence>
<keyword evidence="4" id="KW-0233">DNA recombination</keyword>
<keyword evidence="3" id="KW-0238">DNA-binding</keyword>
<dbReference type="GO" id="GO:0004803">
    <property type="term" value="F:transposase activity"/>
    <property type="evidence" value="ECO:0007669"/>
    <property type="project" value="InterPro"/>
</dbReference>
<dbReference type="InterPro" id="IPR047653">
    <property type="entry name" value="Tn3-like_transpos"/>
</dbReference>
<evidence type="ECO:0000259" key="5">
    <source>
        <dbReference type="Pfam" id="PF01526"/>
    </source>
</evidence>
<dbReference type="EMBL" id="JACCHL010000001">
    <property type="protein sequence ID" value="NYH55362.1"/>
    <property type="molecule type" value="Genomic_DNA"/>
</dbReference>
<organism evidence="6 7">
    <name type="scientific">Nocardiopsis sinuspersici</name>
    <dbReference type="NCBI Taxonomy" id="501010"/>
    <lineage>
        <taxon>Bacteria</taxon>
        <taxon>Bacillati</taxon>
        <taxon>Actinomycetota</taxon>
        <taxon>Actinomycetes</taxon>
        <taxon>Streptosporangiales</taxon>
        <taxon>Nocardiopsidaceae</taxon>
        <taxon>Nocardiopsis</taxon>
    </lineage>
</organism>
<evidence type="ECO:0000313" key="6">
    <source>
        <dbReference type="EMBL" id="NYH55362.1"/>
    </source>
</evidence>
<dbReference type="NCBIfam" id="NF033527">
    <property type="entry name" value="transpos_Tn3"/>
    <property type="match status" value="1"/>
</dbReference>
<dbReference type="Proteomes" id="UP000584931">
    <property type="component" value="Unassembled WGS sequence"/>
</dbReference>
<feature type="domain" description="Tn3 transposase DDE" evidence="5">
    <location>
        <begin position="264"/>
        <end position="652"/>
    </location>
</feature>
<dbReference type="RefSeq" id="WP_179811459.1">
    <property type="nucleotide sequence ID" value="NZ_JACCHL010000001.1"/>
</dbReference>
<dbReference type="Pfam" id="PF01526">
    <property type="entry name" value="DDE_Tnp_Tn3"/>
    <property type="match status" value="1"/>
</dbReference>
<gene>
    <name evidence="6" type="ORF">HNR06_004951</name>
</gene>
<evidence type="ECO:0000256" key="3">
    <source>
        <dbReference type="ARBA" id="ARBA00023125"/>
    </source>
</evidence>
<comment type="caution">
    <text evidence="6">The sequence shown here is derived from an EMBL/GenBank/DDBJ whole genome shotgun (WGS) entry which is preliminary data.</text>
</comment>
<dbReference type="AlphaFoldDB" id="A0A7Y9XIK6"/>
<evidence type="ECO:0000313" key="7">
    <source>
        <dbReference type="Proteomes" id="UP000584931"/>
    </source>
</evidence>
<keyword evidence="2" id="KW-0815">Transposition</keyword>
<reference evidence="6 7" key="1">
    <citation type="submission" date="2020-07" db="EMBL/GenBank/DDBJ databases">
        <title>Sequencing the genomes of 1000 actinobacteria strains.</title>
        <authorList>
            <person name="Klenk H.-P."/>
        </authorList>
    </citation>
    <scope>NUCLEOTIDE SEQUENCE [LARGE SCALE GENOMIC DNA]</scope>
    <source>
        <strain evidence="6 7">DSM 45278</strain>
    </source>
</reference>
<name>A0A7Y9XIK6_9ACTN</name>
<comment type="similarity">
    <text evidence="1">Belongs to the transposase 7 family.</text>
</comment>
<evidence type="ECO:0000256" key="4">
    <source>
        <dbReference type="ARBA" id="ARBA00023172"/>
    </source>
</evidence>
<evidence type="ECO:0000256" key="1">
    <source>
        <dbReference type="ARBA" id="ARBA00009402"/>
    </source>
</evidence>
<accession>A0A7Y9XIK6</accession>
<dbReference type="GO" id="GO:0006313">
    <property type="term" value="P:DNA transposition"/>
    <property type="evidence" value="ECO:0007669"/>
    <property type="project" value="InterPro"/>
</dbReference>
<dbReference type="GO" id="GO:0003677">
    <property type="term" value="F:DNA binding"/>
    <property type="evidence" value="ECO:0007669"/>
    <property type="project" value="UniProtKB-KW"/>
</dbReference>
<evidence type="ECO:0000256" key="2">
    <source>
        <dbReference type="ARBA" id="ARBA00022578"/>
    </source>
</evidence>
<proteinExistence type="inferred from homology"/>
<dbReference type="InterPro" id="IPR002513">
    <property type="entry name" value="Tn3_Tnp_DDE_dom"/>
</dbReference>